<reference evidence="1" key="1">
    <citation type="journal article" date="2022" name="bioRxiv">
        <title>Sequencing and chromosome-scale assembly of the giantPleurodeles waltlgenome.</title>
        <authorList>
            <person name="Brown T."/>
            <person name="Elewa A."/>
            <person name="Iarovenko S."/>
            <person name="Subramanian E."/>
            <person name="Araus A.J."/>
            <person name="Petzold A."/>
            <person name="Susuki M."/>
            <person name="Suzuki K.-i.T."/>
            <person name="Hayashi T."/>
            <person name="Toyoda A."/>
            <person name="Oliveira C."/>
            <person name="Osipova E."/>
            <person name="Leigh N.D."/>
            <person name="Simon A."/>
            <person name="Yun M.H."/>
        </authorList>
    </citation>
    <scope>NUCLEOTIDE SEQUENCE</scope>
    <source>
        <strain evidence="1">20211129_DDA</strain>
        <tissue evidence="1">Liver</tissue>
    </source>
</reference>
<dbReference type="EMBL" id="JANPWB010000007">
    <property type="protein sequence ID" value="KAJ1172008.1"/>
    <property type="molecule type" value="Genomic_DNA"/>
</dbReference>
<dbReference type="Proteomes" id="UP001066276">
    <property type="component" value="Chromosome 4_1"/>
</dbReference>
<sequence length="105" mass="11508">MIPFFCPTERDGHLIRVLREVAGHGHGRGRCGGAKIPPGAQSGLEVAVRWSRLLGELRSRSFGEILCRGEVAREGIRSHGLRPYRDLMQPRAAARLRSGRGTPGL</sequence>
<dbReference type="AlphaFoldDB" id="A0AAV7T6B9"/>
<comment type="caution">
    <text evidence="1">The sequence shown here is derived from an EMBL/GenBank/DDBJ whole genome shotgun (WGS) entry which is preliminary data.</text>
</comment>
<protein>
    <submittedName>
        <fullName evidence="1">Uncharacterized protein</fullName>
    </submittedName>
</protein>
<proteinExistence type="predicted"/>
<gene>
    <name evidence="1" type="ORF">NDU88_003865</name>
</gene>
<evidence type="ECO:0000313" key="1">
    <source>
        <dbReference type="EMBL" id="KAJ1172008.1"/>
    </source>
</evidence>
<organism evidence="1 2">
    <name type="scientific">Pleurodeles waltl</name>
    <name type="common">Iberian ribbed newt</name>
    <dbReference type="NCBI Taxonomy" id="8319"/>
    <lineage>
        <taxon>Eukaryota</taxon>
        <taxon>Metazoa</taxon>
        <taxon>Chordata</taxon>
        <taxon>Craniata</taxon>
        <taxon>Vertebrata</taxon>
        <taxon>Euteleostomi</taxon>
        <taxon>Amphibia</taxon>
        <taxon>Batrachia</taxon>
        <taxon>Caudata</taxon>
        <taxon>Salamandroidea</taxon>
        <taxon>Salamandridae</taxon>
        <taxon>Pleurodelinae</taxon>
        <taxon>Pleurodeles</taxon>
    </lineage>
</organism>
<accession>A0AAV7T6B9</accession>
<keyword evidence="2" id="KW-1185">Reference proteome</keyword>
<evidence type="ECO:0000313" key="2">
    <source>
        <dbReference type="Proteomes" id="UP001066276"/>
    </source>
</evidence>
<name>A0AAV7T6B9_PLEWA</name>